<keyword evidence="1" id="KW-0732">Signal</keyword>
<keyword evidence="3" id="KW-1185">Reference proteome</keyword>
<feature type="chain" id="PRO_5020526955" evidence="1">
    <location>
        <begin position="23"/>
        <end position="244"/>
    </location>
</feature>
<name>A0A4Q6XG07_9SPHI</name>
<organism evidence="2 3">
    <name type="scientific">Sphingobacterium corticibacterium</name>
    <dbReference type="NCBI Taxonomy" id="2484746"/>
    <lineage>
        <taxon>Bacteria</taxon>
        <taxon>Pseudomonadati</taxon>
        <taxon>Bacteroidota</taxon>
        <taxon>Sphingobacteriia</taxon>
        <taxon>Sphingobacteriales</taxon>
        <taxon>Sphingobacteriaceae</taxon>
        <taxon>Sphingobacterium</taxon>
    </lineage>
</organism>
<evidence type="ECO:0000313" key="3">
    <source>
        <dbReference type="Proteomes" id="UP000292855"/>
    </source>
</evidence>
<dbReference type="AlphaFoldDB" id="A0A4Q6XG07"/>
<feature type="signal peptide" evidence="1">
    <location>
        <begin position="1"/>
        <end position="22"/>
    </location>
</feature>
<protein>
    <submittedName>
        <fullName evidence="2">DUF2490 domain-containing protein</fullName>
    </submittedName>
</protein>
<evidence type="ECO:0000256" key="1">
    <source>
        <dbReference type="SAM" id="SignalP"/>
    </source>
</evidence>
<sequence length="244" mass="29342">MLRLKVLLFTAIWISIVQNVQAQSHYNAWFRSTLSVPISSKIKTDAEFQHRRQNGFENENMFDRNLMFTLRNWLHYQHNSDLKFSVSPFSYFSHYRVIQHQSDETAKPSNEIRFSVAAEWQHKLFEKWYIVDRSAVEYRIFNNTQSDISRFRNRLGVRYDFTEQIKLTVYDEFFVNVTGTSKAHFFDHNRIGFNVEYHVFPNLKFDIGYIYIVRQPLTTTAKLYENNTFLNLSYQLKKKIKTLN</sequence>
<dbReference type="OrthoDB" id="1118734at2"/>
<evidence type="ECO:0000313" key="2">
    <source>
        <dbReference type="EMBL" id="RZF57925.1"/>
    </source>
</evidence>
<reference evidence="2 3" key="1">
    <citation type="submission" date="2019-02" db="EMBL/GenBank/DDBJ databases">
        <authorList>
            <person name="Li Y."/>
        </authorList>
    </citation>
    <scope>NUCLEOTIDE SEQUENCE [LARGE SCALE GENOMIC DNA]</scope>
    <source>
        <strain evidence="2 3">30C10-4-7</strain>
    </source>
</reference>
<dbReference type="Proteomes" id="UP000292855">
    <property type="component" value="Unassembled WGS sequence"/>
</dbReference>
<comment type="caution">
    <text evidence="2">The sequence shown here is derived from an EMBL/GenBank/DDBJ whole genome shotgun (WGS) entry which is preliminary data.</text>
</comment>
<dbReference type="RefSeq" id="WP_130143411.1">
    <property type="nucleotide sequence ID" value="NZ_SGIT01000006.1"/>
</dbReference>
<proteinExistence type="predicted"/>
<dbReference type="Pfam" id="PF10677">
    <property type="entry name" value="DUF2490"/>
    <property type="match status" value="1"/>
</dbReference>
<dbReference type="InterPro" id="IPR019619">
    <property type="entry name" value="DUF2490"/>
</dbReference>
<accession>A0A4Q6XG07</accession>
<gene>
    <name evidence="2" type="ORF">EWE74_19855</name>
</gene>
<dbReference type="EMBL" id="SGIT01000006">
    <property type="protein sequence ID" value="RZF57925.1"/>
    <property type="molecule type" value="Genomic_DNA"/>
</dbReference>